<feature type="transmembrane region" description="Helical" evidence="8">
    <location>
        <begin position="342"/>
        <end position="361"/>
    </location>
</feature>
<evidence type="ECO:0000313" key="10">
    <source>
        <dbReference type="EMBL" id="MDJ1183363.1"/>
    </source>
</evidence>
<keyword evidence="5 8" id="KW-1133">Transmembrane helix</keyword>
<evidence type="ECO:0000256" key="7">
    <source>
        <dbReference type="SAM" id="MobiDB-lite"/>
    </source>
</evidence>
<keyword evidence="4 8" id="KW-0812">Transmembrane</keyword>
<dbReference type="InterPro" id="IPR008915">
    <property type="entry name" value="Peptidase_M50"/>
</dbReference>
<evidence type="ECO:0000256" key="2">
    <source>
        <dbReference type="ARBA" id="ARBA00004141"/>
    </source>
</evidence>
<comment type="subcellular location">
    <subcellularLocation>
        <location evidence="2">Membrane</location>
        <topology evidence="2">Multi-pass membrane protein</topology>
    </subcellularLocation>
</comment>
<dbReference type="RefSeq" id="WP_283758017.1">
    <property type="nucleotide sequence ID" value="NZ_JAQOSQ010000007.1"/>
</dbReference>
<evidence type="ECO:0000256" key="8">
    <source>
        <dbReference type="SAM" id="Phobius"/>
    </source>
</evidence>
<evidence type="ECO:0000256" key="4">
    <source>
        <dbReference type="ARBA" id="ARBA00022692"/>
    </source>
</evidence>
<comment type="similarity">
    <text evidence="3">Belongs to the peptidase M50B family.</text>
</comment>
<feature type="transmembrane region" description="Helical" evidence="8">
    <location>
        <begin position="467"/>
        <end position="490"/>
    </location>
</feature>
<feature type="transmembrane region" description="Helical" evidence="8">
    <location>
        <begin position="497"/>
        <end position="517"/>
    </location>
</feature>
<feature type="transmembrane region" description="Helical" evidence="8">
    <location>
        <begin position="373"/>
        <end position="395"/>
    </location>
</feature>
<sequence>MVALLSLLPLPELRAIGDRFFCILSSSSAITAIMNSEPLPSASIPNPLICPNLGAYWKLAKLKDSDRIILKADGHQFTFSREEGYALRYFTGQFGIEAVQKACQQEFANELPANFVRELLAKLLDFGILAVDEGEEQNSDRDREETAQLSNSPSPTSSQLKPCLQWIDRGEHWILRNPENVTCLQVNHQDKTIIEQLDLRPPQAIIQEFCISPDHLKKLMQMLAATGMLVGTEPAKPRRGKFTPLQLLFFRTPLFNPDRFLSTHIEQIRWIFSPLFAFVLLVFLGCSAALGLYHRGTILYDGQMLMETYQSSLMVPFILCSVLVVTLHEFGHAFTLKHYRGIVPEIGLLFMMLIPAAYTNTTDSYCLPRWKRMLVVGAGILVQLILAAIGFWIWHLSTPGIWLHASSFLLMAAALFTLALNLNPVAKFDGYYLAVAASGINNLRGRAFGLYLNFLTGQPLREHPKDIWILALYAPFSLLYIWFVFGFLFWRIFTWSFTNMPMTALSLFALWAIYYFWPRD</sequence>
<feature type="compositionally biased region" description="Polar residues" evidence="7">
    <location>
        <begin position="147"/>
        <end position="160"/>
    </location>
</feature>
<keyword evidence="6 8" id="KW-0472">Membrane</keyword>
<comment type="cofactor">
    <cofactor evidence="1">
        <name>Zn(2+)</name>
        <dbReference type="ChEBI" id="CHEBI:29105"/>
    </cofactor>
</comment>
<evidence type="ECO:0000259" key="9">
    <source>
        <dbReference type="Pfam" id="PF02163"/>
    </source>
</evidence>
<accession>A0ABT7BW03</accession>
<dbReference type="SUPFAM" id="SSF55486">
    <property type="entry name" value="Metalloproteases ('zincins'), catalytic domain"/>
    <property type="match status" value="1"/>
</dbReference>
<proteinExistence type="inferred from homology"/>
<reference evidence="10 11" key="1">
    <citation type="submission" date="2023-01" db="EMBL/GenBank/DDBJ databases">
        <title>Novel diversity within Roseofilum (Cyanobacteria; Desertifilaceae) from marine benthic mats with descriptions of four novel species.</title>
        <authorList>
            <person name="Wang Y."/>
            <person name="Berthold D.E."/>
            <person name="Hu J."/>
            <person name="Lefler F.W."/>
            <person name="Laughinghouse H.D. IV."/>
        </authorList>
    </citation>
    <scope>NUCLEOTIDE SEQUENCE [LARGE SCALE GENOMIC DNA]</scope>
    <source>
        <strain evidence="10 11">BLCC-M143</strain>
    </source>
</reference>
<dbReference type="CDD" id="cd05709">
    <property type="entry name" value="S2P-M50"/>
    <property type="match status" value="1"/>
</dbReference>
<protein>
    <submittedName>
        <fullName evidence="10">M50 family metallopeptidase</fullName>
    </submittedName>
</protein>
<feature type="region of interest" description="Disordered" evidence="7">
    <location>
        <begin position="134"/>
        <end position="161"/>
    </location>
</feature>
<evidence type="ECO:0000313" key="11">
    <source>
        <dbReference type="Proteomes" id="UP001232992"/>
    </source>
</evidence>
<keyword evidence="11" id="KW-1185">Reference proteome</keyword>
<feature type="transmembrane region" description="Helical" evidence="8">
    <location>
        <begin position="432"/>
        <end position="455"/>
    </location>
</feature>
<evidence type="ECO:0000256" key="5">
    <source>
        <dbReference type="ARBA" id="ARBA00022989"/>
    </source>
</evidence>
<feature type="domain" description="Peptidase M50" evidence="9">
    <location>
        <begin position="317"/>
        <end position="394"/>
    </location>
</feature>
<gene>
    <name evidence="10" type="ORF">PMH09_09140</name>
</gene>
<evidence type="ECO:0000256" key="6">
    <source>
        <dbReference type="ARBA" id="ARBA00023136"/>
    </source>
</evidence>
<comment type="caution">
    <text evidence="10">The sequence shown here is derived from an EMBL/GenBank/DDBJ whole genome shotgun (WGS) entry which is preliminary data.</text>
</comment>
<dbReference type="Proteomes" id="UP001232992">
    <property type="component" value="Unassembled WGS sequence"/>
</dbReference>
<feature type="transmembrane region" description="Helical" evidence="8">
    <location>
        <begin position="270"/>
        <end position="293"/>
    </location>
</feature>
<feature type="transmembrane region" description="Helical" evidence="8">
    <location>
        <begin position="313"/>
        <end position="330"/>
    </location>
</feature>
<feature type="transmembrane region" description="Helical" evidence="8">
    <location>
        <begin position="401"/>
        <end position="420"/>
    </location>
</feature>
<dbReference type="Pfam" id="PF02163">
    <property type="entry name" value="Peptidase_M50"/>
    <property type="match status" value="1"/>
</dbReference>
<evidence type="ECO:0000256" key="1">
    <source>
        <dbReference type="ARBA" id="ARBA00001947"/>
    </source>
</evidence>
<evidence type="ECO:0000256" key="3">
    <source>
        <dbReference type="ARBA" id="ARBA00007931"/>
    </source>
</evidence>
<name>A0ABT7BW03_9CYAN</name>
<organism evidence="10 11">
    <name type="scientific">Roseofilum casamattae BLCC-M143</name>
    <dbReference type="NCBI Taxonomy" id="3022442"/>
    <lineage>
        <taxon>Bacteria</taxon>
        <taxon>Bacillati</taxon>
        <taxon>Cyanobacteriota</taxon>
        <taxon>Cyanophyceae</taxon>
        <taxon>Desertifilales</taxon>
        <taxon>Desertifilaceae</taxon>
        <taxon>Roseofilum</taxon>
        <taxon>Roseofilum casamattae</taxon>
    </lineage>
</organism>
<dbReference type="EMBL" id="JAQOSQ010000007">
    <property type="protein sequence ID" value="MDJ1183363.1"/>
    <property type="molecule type" value="Genomic_DNA"/>
</dbReference>